<evidence type="ECO:0000259" key="1">
    <source>
        <dbReference type="Pfam" id="PF03819"/>
    </source>
</evidence>
<dbReference type="GO" id="GO:0046052">
    <property type="term" value="P:UTP catabolic process"/>
    <property type="evidence" value="ECO:0007669"/>
    <property type="project" value="TreeGrafter"/>
</dbReference>
<accession>I2F6I8</accession>
<dbReference type="CDD" id="cd11528">
    <property type="entry name" value="NTP-PPase_MazG_Nterm"/>
    <property type="match status" value="1"/>
</dbReference>
<dbReference type="NCBIfam" id="NF007113">
    <property type="entry name" value="PRK09562.1"/>
    <property type="match status" value="1"/>
</dbReference>
<dbReference type="GO" id="GO:0006203">
    <property type="term" value="P:dGTP catabolic process"/>
    <property type="evidence" value="ECO:0007669"/>
    <property type="project" value="TreeGrafter"/>
</dbReference>
<dbReference type="Proteomes" id="UP000002881">
    <property type="component" value="Chromosome"/>
</dbReference>
<dbReference type="InterPro" id="IPR048015">
    <property type="entry name" value="NTP-PPase_MazG-like_N"/>
</dbReference>
<dbReference type="GO" id="GO:0046076">
    <property type="term" value="P:dTTP catabolic process"/>
    <property type="evidence" value="ECO:0007669"/>
    <property type="project" value="TreeGrafter"/>
</dbReference>
<proteinExistence type="predicted"/>
<dbReference type="InterPro" id="IPR048011">
    <property type="entry name" value="NTP-PPase_MazG-like_C"/>
</dbReference>
<dbReference type="EMBL" id="CP003532">
    <property type="protein sequence ID" value="AFK07541.1"/>
    <property type="molecule type" value="Genomic_DNA"/>
</dbReference>
<dbReference type="NCBIfam" id="TIGR00444">
    <property type="entry name" value="mazG"/>
    <property type="match status" value="1"/>
</dbReference>
<feature type="domain" description="NTP pyrophosphohydrolase MazG-like" evidence="1">
    <location>
        <begin position="169"/>
        <end position="226"/>
    </location>
</feature>
<dbReference type="GO" id="GO:0006950">
    <property type="term" value="P:response to stress"/>
    <property type="evidence" value="ECO:0007669"/>
    <property type="project" value="UniProtKB-ARBA"/>
</dbReference>
<dbReference type="GO" id="GO:0046047">
    <property type="term" value="P:TTP catabolic process"/>
    <property type="evidence" value="ECO:0007669"/>
    <property type="project" value="TreeGrafter"/>
</dbReference>
<dbReference type="InterPro" id="IPR004518">
    <property type="entry name" value="MazG-like_dom"/>
</dbReference>
<dbReference type="GO" id="GO:0046061">
    <property type="term" value="P:dATP catabolic process"/>
    <property type="evidence" value="ECO:0007669"/>
    <property type="project" value="TreeGrafter"/>
</dbReference>
<dbReference type="RefSeq" id="WP_014731343.1">
    <property type="nucleotide sequence ID" value="NC_017934.1"/>
</dbReference>
<dbReference type="eggNOG" id="COG3956">
    <property type="taxonomic scope" value="Bacteria"/>
</dbReference>
<dbReference type="Pfam" id="PF03819">
    <property type="entry name" value="MazG"/>
    <property type="match status" value="2"/>
</dbReference>
<organism evidence="2 3">
    <name type="scientific">Mesotoga prima MesG1.Ag.4.2</name>
    <dbReference type="NCBI Taxonomy" id="660470"/>
    <lineage>
        <taxon>Bacteria</taxon>
        <taxon>Thermotogati</taxon>
        <taxon>Thermotogota</taxon>
        <taxon>Thermotogae</taxon>
        <taxon>Kosmotogales</taxon>
        <taxon>Kosmotogaceae</taxon>
        <taxon>Mesotoga</taxon>
    </lineage>
</organism>
<keyword evidence="3" id="KW-1185">Reference proteome</keyword>
<dbReference type="SUPFAM" id="SSF101386">
    <property type="entry name" value="all-alpha NTP pyrophosphatases"/>
    <property type="match status" value="2"/>
</dbReference>
<dbReference type="STRING" id="660470.Theba_1893"/>
<dbReference type="GO" id="GO:0047429">
    <property type="term" value="F:nucleoside triphosphate diphosphatase activity"/>
    <property type="evidence" value="ECO:0007669"/>
    <property type="project" value="InterPro"/>
</dbReference>
<reference evidence="2 3" key="1">
    <citation type="journal article" date="2012" name="Genome Biol. Evol.">
        <title>Genome Sequence of the Mesophilic Thermotogales Bacterium Mesotoga prima MesG1.Ag.4.2 Reveals the Largest Thermotogales Genome To Date.</title>
        <authorList>
            <person name="Zhaxybayeva O."/>
            <person name="Swithers K.S."/>
            <person name="Foght J."/>
            <person name="Green A.G."/>
            <person name="Bruce D."/>
            <person name="Detter C."/>
            <person name="Han S."/>
            <person name="Teshima H."/>
            <person name="Han J."/>
            <person name="Woyke T."/>
            <person name="Pitluck S."/>
            <person name="Nolan M."/>
            <person name="Ivanova N."/>
            <person name="Pati A."/>
            <person name="Land M.L."/>
            <person name="Dlutek M."/>
            <person name="Doolittle W.F."/>
            <person name="Noll K.M."/>
            <person name="Nesbo C.L."/>
        </authorList>
    </citation>
    <scope>NUCLEOTIDE SEQUENCE [LARGE SCALE GENOMIC DNA]</scope>
    <source>
        <strain evidence="3">mesG1.Ag.4.2</strain>
    </source>
</reference>
<protein>
    <submittedName>
        <fullName evidence="2">MazG family protein</fullName>
    </submittedName>
</protein>
<evidence type="ECO:0000313" key="2">
    <source>
        <dbReference type="EMBL" id="AFK07541.1"/>
    </source>
</evidence>
<dbReference type="AlphaFoldDB" id="I2F6I8"/>
<dbReference type="PANTHER" id="PTHR30522:SF0">
    <property type="entry name" value="NUCLEOSIDE TRIPHOSPHATE PYROPHOSPHOHYDROLASE"/>
    <property type="match status" value="1"/>
</dbReference>
<dbReference type="GeneID" id="87107656"/>
<dbReference type="GO" id="GO:0046081">
    <property type="term" value="P:dUTP catabolic process"/>
    <property type="evidence" value="ECO:0007669"/>
    <property type="project" value="TreeGrafter"/>
</dbReference>
<dbReference type="FunFam" id="1.10.287.1080:FF:000001">
    <property type="entry name" value="Nucleoside triphosphate pyrophosphohydrolase"/>
    <property type="match status" value="1"/>
</dbReference>
<sequence precursor="true">MRNEFDGSEWLRLIKTMKILRSPGGCEWDIEQTHQSLKPYLIEEAYEVLDAIDGGDDKELVEELGDVLLQVVFHAQIAMERKAFTITDVLQVLTDKLIRRHPHVFSDSEGYSYRQWEEIKAKEKAKDSGKSSSIGEINKALPALSLARRVQENASVVGFDWGEIEGPREKLNEEIEELDSAIVEKDKKKIEEEIGDVLFTVTNLSRFLDVDPEVALRKSTEKFLNRFHEMESHIEKHGLDINNMTIDELNHLWEIAKEGTN</sequence>
<dbReference type="InterPro" id="IPR011551">
    <property type="entry name" value="NTP_PyrPHydrolase_MazG"/>
</dbReference>
<dbReference type="Gene3D" id="1.10.287.1080">
    <property type="entry name" value="MazG-like"/>
    <property type="match status" value="2"/>
</dbReference>
<dbReference type="HOGENOM" id="CLU_038356_0_1_0"/>
<name>I2F6I8_9BACT</name>
<dbReference type="KEGG" id="mpg:Theba_1893"/>
<feature type="domain" description="NTP pyrophosphohydrolase MazG-like" evidence="1">
    <location>
        <begin position="32"/>
        <end position="105"/>
    </location>
</feature>
<gene>
    <name evidence="2" type="ORF">Theba_1893</name>
</gene>
<dbReference type="CDD" id="cd11529">
    <property type="entry name" value="NTP-PPase_MazG_Cterm"/>
    <property type="match status" value="1"/>
</dbReference>
<dbReference type="PANTHER" id="PTHR30522">
    <property type="entry name" value="NUCLEOSIDE TRIPHOSPHATE PYROPHOSPHOHYDROLASE"/>
    <property type="match status" value="1"/>
</dbReference>
<evidence type="ECO:0000313" key="3">
    <source>
        <dbReference type="Proteomes" id="UP000002881"/>
    </source>
</evidence>